<dbReference type="GO" id="GO:0010073">
    <property type="term" value="P:meristem maintenance"/>
    <property type="evidence" value="ECO:0007669"/>
    <property type="project" value="InterPro"/>
</dbReference>
<dbReference type="InterPro" id="IPR019557">
    <property type="entry name" value="AminoTfrase-like_pln_mobile"/>
</dbReference>
<proteinExistence type="predicted"/>
<reference evidence="3" key="1">
    <citation type="journal article" date="2023" name="bioRxiv">
        <title>Improved chromosome-level genome assembly for marigold (Tagetes erecta).</title>
        <authorList>
            <person name="Jiang F."/>
            <person name="Yuan L."/>
            <person name="Wang S."/>
            <person name="Wang H."/>
            <person name="Xu D."/>
            <person name="Wang A."/>
            <person name="Fan W."/>
        </authorList>
    </citation>
    <scope>NUCLEOTIDE SEQUENCE</scope>
    <source>
        <strain evidence="3">WSJ</strain>
        <tissue evidence="3">Leaf</tissue>
    </source>
</reference>
<sequence length="343" mass="38969">MLSRSLIFTAALLLKTSSQASLLGDSLHRTGLPSIGKCVRYRISSRVTEKRREETSFIEKLFQKNFIASFQARPPTINGIQPTLSLETSDEIFLKKLLDEGGLFTPLFLADAKIKLPTPLIDLLLKRYNRESNVFNVRGKTLSVTLEDILYLTHLPIDGKPVLCKESPSKEACEEVFSNKAAVKIKDLESIVFDKNNDERQRKVDVLKMIVGYFIMPSYNGYEVSPTYVELLKDLDEVPKYVWGAALLASLVHELQEINKKKDGINGSLWIVLAFFFIRIPTLWKIMGITELSERTDMQPLLSWVLKNLQKKCNDNKGSYVKLVEAFLDAEDVTHEVTSKTFD</sequence>
<dbReference type="PANTHER" id="PTHR46033">
    <property type="entry name" value="PROTEIN MAIN-LIKE 2"/>
    <property type="match status" value="1"/>
</dbReference>
<dbReference type="InterPro" id="IPR044824">
    <property type="entry name" value="MAIN-like"/>
</dbReference>
<accession>A0AAD8KGE3</accession>
<feature type="signal peptide" evidence="1">
    <location>
        <begin position="1"/>
        <end position="20"/>
    </location>
</feature>
<evidence type="ECO:0000259" key="2">
    <source>
        <dbReference type="Pfam" id="PF10536"/>
    </source>
</evidence>
<evidence type="ECO:0000313" key="4">
    <source>
        <dbReference type="Proteomes" id="UP001229421"/>
    </source>
</evidence>
<evidence type="ECO:0000313" key="3">
    <source>
        <dbReference type="EMBL" id="KAK1422549.1"/>
    </source>
</evidence>
<feature type="domain" description="Aminotransferase-like plant mobile" evidence="2">
    <location>
        <begin position="108"/>
        <end position="303"/>
    </location>
</feature>
<keyword evidence="4" id="KW-1185">Reference proteome</keyword>
<feature type="chain" id="PRO_5042175984" description="Aminotransferase-like plant mobile domain-containing protein" evidence="1">
    <location>
        <begin position="21"/>
        <end position="343"/>
    </location>
</feature>
<dbReference type="PANTHER" id="PTHR46033:SF17">
    <property type="entry name" value="AMINOTRANSFERASE-LIKE PLANT MOBILE DOMAIN-CONTAINING PROTEIN"/>
    <property type="match status" value="1"/>
</dbReference>
<evidence type="ECO:0000256" key="1">
    <source>
        <dbReference type="SAM" id="SignalP"/>
    </source>
</evidence>
<name>A0AAD8KGE3_TARER</name>
<keyword evidence="1" id="KW-0732">Signal</keyword>
<dbReference type="AlphaFoldDB" id="A0AAD8KGE3"/>
<dbReference type="Pfam" id="PF10536">
    <property type="entry name" value="PMD"/>
    <property type="match status" value="1"/>
</dbReference>
<gene>
    <name evidence="3" type="ORF">QVD17_17832</name>
</gene>
<dbReference type="EMBL" id="JAUHHV010000005">
    <property type="protein sequence ID" value="KAK1422549.1"/>
    <property type="molecule type" value="Genomic_DNA"/>
</dbReference>
<comment type="caution">
    <text evidence="3">The sequence shown here is derived from an EMBL/GenBank/DDBJ whole genome shotgun (WGS) entry which is preliminary data.</text>
</comment>
<dbReference type="Proteomes" id="UP001229421">
    <property type="component" value="Unassembled WGS sequence"/>
</dbReference>
<protein>
    <recommendedName>
        <fullName evidence="2">Aminotransferase-like plant mobile domain-containing protein</fullName>
    </recommendedName>
</protein>
<organism evidence="3 4">
    <name type="scientific">Tagetes erecta</name>
    <name type="common">African marigold</name>
    <dbReference type="NCBI Taxonomy" id="13708"/>
    <lineage>
        <taxon>Eukaryota</taxon>
        <taxon>Viridiplantae</taxon>
        <taxon>Streptophyta</taxon>
        <taxon>Embryophyta</taxon>
        <taxon>Tracheophyta</taxon>
        <taxon>Spermatophyta</taxon>
        <taxon>Magnoliopsida</taxon>
        <taxon>eudicotyledons</taxon>
        <taxon>Gunneridae</taxon>
        <taxon>Pentapetalae</taxon>
        <taxon>asterids</taxon>
        <taxon>campanulids</taxon>
        <taxon>Asterales</taxon>
        <taxon>Asteraceae</taxon>
        <taxon>Asteroideae</taxon>
        <taxon>Heliantheae alliance</taxon>
        <taxon>Tageteae</taxon>
        <taxon>Tagetes</taxon>
    </lineage>
</organism>